<dbReference type="HAMAP" id="MF_00122">
    <property type="entry name" value="GatC"/>
    <property type="match status" value="1"/>
</dbReference>
<evidence type="ECO:0000256" key="1">
    <source>
        <dbReference type="HAMAP-Rule" id="MF_00122"/>
    </source>
</evidence>
<dbReference type="InterPro" id="IPR003837">
    <property type="entry name" value="GatC"/>
</dbReference>
<organism evidence="2 3">
    <name type="scientific">Candidatus Ruthia endofausta</name>
    <dbReference type="NCBI Taxonomy" id="2738852"/>
    <lineage>
        <taxon>Bacteria</taxon>
        <taxon>Pseudomonadati</taxon>
        <taxon>Pseudomonadota</taxon>
        <taxon>Gammaproteobacteria</taxon>
        <taxon>Candidatus Pseudothioglobaceae</taxon>
        <taxon>Candidatus Ruthturnera</taxon>
    </lineage>
</organism>
<dbReference type="InterPro" id="IPR036113">
    <property type="entry name" value="Asp/Glu-ADT_sf_sub_c"/>
</dbReference>
<keyword evidence="2" id="KW-0808">Transferase</keyword>
<dbReference type="GO" id="GO:0006450">
    <property type="term" value="P:regulation of translational fidelity"/>
    <property type="evidence" value="ECO:0007669"/>
    <property type="project" value="InterPro"/>
</dbReference>
<dbReference type="GO" id="GO:0005524">
    <property type="term" value="F:ATP binding"/>
    <property type="evidence" value="ECO:0007669"/>
    <property type="project" value="UniProtKB-KW"/>
</dbReference>
<dbReference type="GO" id="GO:0016740">
    <property type="term" value="F:transferase activity"/>
    <property type="evidence" value="ECO:0007669"/>
    <property type="project" value="UniProtKB-KW"/>
</dbReference>
<dbReference type="SUPFAM" id="SSF141000">
    <property type="entry name" value="Glu-tRNAGln amidotransferase C subunit"/>
    <property type="match status" value="1"/>
</dbReference>
<name>A0A6N0HNG0_9GAMM</name>
<dbReference type="EMBL" id="CP054490">
    <property type="protein sequence ID" value="QKQ23831.1"/>
    <property type="molecule type" value="Genomic_DNA"/>
</dbReference>
<keyword evidence="1" id="KW-0547">Nucleotide-binding</keyword>
<keyword evidence="1" id="KW-0648">Protein biosynthesis</keyword>
<dbReference type="RefSeq" id="WP_174605271.1">
    <property type="nucleotide sequence ID" value="NZ_CP054490.1"/>
</dbReference>
<comment type="function">
    <text evidence="1">Allows the formation of correctly charged Asn-tRNA(Asn) or Gln-tRNA(Gln) through the transamidation of misacylated Asp-tRNA(Asn) or Glu-tRNA(Gln) in organisms which lack either or both of asparaginyl-tRNA or glutaminyl-tRNA synthetases. The reaction takes place in the presence of glutamine and ATP through an activated phospho-Asp-tRNA(Asn) or phospho-Glu-tRNA(Gln).</text>
</comment>
<dbReference type="GO" id="GO:0070681">
    <property type="term" value="P:glutaminyl-tRNAGln biosynthesis via transamidation"/>
    <property type="evidence" value="ECO:0007669"/>
    <property type="project" value="TreeGrafter"/>
</dbReference>
<keyword evidence="1" id="KW-0067">ATP-binding</keyword>
<dbReference type="PANTHER" id="PTHR15004:SF0">
    <property type="entry name" value="GLUTAMYL-TRNA(GLN) AMIDOTRANSFERASE SUBUNIT C, MITOCHONDRIAL"/>
    <property type="match status" value="1"/>
</dbReference>
<comment type="catalytic activity">
    <reaction evidence="1">
        <text>L-glutamyl-tRNA(Gln) + L-glutamine + ATP + H2O = L-glutaminyl-tRNA(Gln) + L-glutamate + ADP + phosphate + H(+)</text>
        <dbReference type="Rhea" id="RHEA:17521"/>
        <dbReference type="Rhea" id="RHEA-COMP:9681"/>
        <dbReference type="Rhea" id="RHEA-COMP:9684"/>
        <dbReference type="ChEBI" id="CHEBI:15377"/>
        <dbReference type="ChEBI" id="CHEBI:15378"/>
        <dbReference type="ChEBI" id="CHEBI:29985"/>
        <dbReference type="ChEBI" id="CHEBI:30616"/>
        <dbReference type="ChEBI" id="CHEBI:43474"/>
        <dbReference type="ChEBI" id="CHEBI:58359"/>
        <dbReference type="ChEBI" id="CHEBI:78520"/>
        <dbReference type="ChEBI" id="CHEBI:78521"/>
        <dbReference type="ChEBI" id="CHEBI:456216"/>
    </reaction>
</comment>
<dbReference type="AlphaFoldDB" id="A0A6N0HNG0"/>
<proteinExistence type="inferred from homology"/>
<accession>A0A6N0HNG0</accession>
<dbReference type="Pfam" id="PF02686">
    <property type="entry name" value="GatC"/>
    <property type="match status" value="1"/>
</dbReference>
<sequence>MSLSEKQVSQIAYLARLSLNEAQLKDNTQDLNAIFSLLEQLANIETDGIEPMSHPLNMSQRLREDVVTEKDRSALFQSIAPKTSNGYYLVPTVIE</sequence>
<dbReference type="Proteomes" id="UP000509429">
    <property type="component" value="Chromosome"/>
</dbReference>
<comment type="similarity">
    <text evidence="1">Belongs to the GatC family.</text>
</comment>
<gene>
    <name evidence="1 2" type="primary">gatC</name>
    <name evidence="2" type="ORF">HUE58_01215</name>
</gene>
<reference evidence="2 3" key="1">
    <citation type="submission" date="2020-05" db="EMBL/GenBank/DDBJ databases">
        <title>Horizontal transmission and recombination maintain forever young bacterial symbiont genomes.</title>
        <authorList>
            <person name="Russell S.L."/>
            <person name="Pepper-Tunick E."/>
            <person name="Svedberg J."/>
            <person name="Byrne A."/>
            <person name="Ruelas Castillo J."/>
            <person name="Vollmers C."/>
            <person name="Beinart R.A."/>
            <person name="Corbett-Detig R."/>
        </authorList>
    </citation>
    <scope>NUCLEOTIDE SEQUENCE [LARGE SCALE GENOMIC DNA]</scope>
    <source>
        <strain evidence="2">JDF_Ridge</strain>
    </source>
</reference>
<dbReference type="GO" id="GO:0050567">
    <property type="term" value="F:glutaminyl-tRNA synthase (glutamine-hydrolyzing) activity"/>
    <property type="evidence" value="ECO:0007669"/>
    <property type="project" value="UniProtKB-UniRule"/>
</dbReference>
<comment type="catalytic activity">
    <reaction evidence="1">
        <text>L-aspartyl-tRNA(Asn) + L-glutamine + ATP + H2O = L-asparaginyl-tRNA(Asn) + L-glutamate + ADP + phosphate + 2 H(+)</text>
        <dbReference type="Rhea" id="RHEA:14513"/>
        <dbReference type="Rhea" id="RHEA-COMP:9674"/>
        <dbReference type="Rhea" id="RHEA-COMP:9677"/>
        <dbReference type="ChEBI" id="CHEBI:15377"/>
        <dbReference type="ChEBI" id="CHEBI:15378"/>
        <dbReference type="ChEBI" id="CHEBI:29985"/>
        <dbReference type="ChEBI" id="CHEBI:30616"/>
        <dbReference type="ChEBI" id="CHEBI:43474"/>
        <dbReference type="ChEBI" id="CHEBI:58359"/>
        <dbReference type="ChEBI" id="CHEBI:78515"/>
        <dbReference type="ChEBI" id="CHEBI:78516"/>
        <dbReference type="ChEBI" id="CHEBI:456216"/>
    </reaction>
</comment>
<evidence type="ECO:0000313" key="3">
    <source>
        <dbReference type="Proteomes" id="UP000509429"/>
    </source>
</evidence>
<keyword evidence="1" id="KW-0436">Ligase</keyword>
<dbReference type="KEGG" id="reo:HUE58_01215"/>
<dbReference type="GO" id="GO:0006412">
    <property type="term" value="P:translation"/>
    <property type="evidence" value="ECO:0007669"/>
    <property type="project" value="UniProtKB-UniRule"/>
</dbReference>
<keyword evidence="3" id="KW-1185">Reference proteome</keyword>
<dbReference type="NCBIfam" id="TIGR00135">
    <property type="entry name" value="gatC"/>
    <property type="match status" value="1"/>
</dbReference>
<protein>
    <recommendedName>
        <fullName evidence="1">Aspartyl/glutamyl-tRNA(Asn/Gln) amidotransferase subunit C</fullName>
        <shortName evidence="1">Asp/Glu-ADT subunit C</shortName>
        <ecNumber evidence="1">6.3.5.-</ecNumber>
    </recommendedName>
</protein>
<dbReference type="EC" id="6.3.5.-" evidence="1"/>
<evidence type="ECO:0000313" key="2">
    <source>
        <dbReference type="EMBL" id="QKQ23831.1"/>
    </source>
</evidence>
<dbReference type="Gene3D" id="1.10.20.60">
    <property type="entry name" value="Glu-tRNAGln amidotransferase C subunit, N-terminal domain"/>
    <property type="match status" value="1"/>
</dbReference>
<comment type="subunit">
    <text evidence="1">Heterotrimer of A, B and C subunits.</text>
</comment>
<dbReference type="PANTHER" id="PTHR15004">
    <property type="entry name" value="GLUTAMYL-TRNA(GLN) AMIDOTRANSFERASE SUBUNIT C, MITOCHONDRIAL"/>
    <property type="match status" value="1"/>
</dbReference>